<comment type="caution">
    <text evidence="4">The sequence shown here is derived from an EMBL/GenBank/DDBJ whole genome shotgun (WGS) entry which is preliminary data.</text>
</comment>
<organism evidence="4 5">
    <name type="scientific">Citrus unshiu</name>
    <name type="common">Satsuma mandarin</name>
    <name type="synonym">Citrus nobilis var. unshiu</name>
    <dbReference type="NCBI Taxonomy" id="55188"/>
    <lineage>
        <taxon>Eukaryota</taxon>
        <taxon>Viridiplantae</taxon>
        <taxon>Streptophyta</taxon>
        <taxon>Embryophyta</taxon>
        <taxon>Tracheophyta</taxon>
        <taxon>Spermatophyta</taxon>
        <taxon>Magnoliopsida</taxon>
        <taxon>eudicotyledons</taxon>
        <taxon>Gunneridae</taxon>
        <taxon>Pentapetalae</taxon>
        <taxon>rosids</taxon>
        <taxon>malvids</taxon>
        <taxon>Sapindales</taxon>
        <taxon>Rutaceae</taxon>
        <taxon>Aurantioideae</taxon>
        <taxon>Citrus</taxon>
    </lineage>
</organism>
<gene>
    <name evidence="4" type="ORF">CUMW_221010</name>
</gene>
<sequence length="718" mass="81305">MMVLGSIASKRCISTLSCLCQRIKQTENEIVHMFQLSGPIDEMRNFPVSKKFARKDTSARKLDERFIRILKIFKWGPDAEKALEVLKMRVDHRLVHQVLNIDVEINVKIMFFKWAGRRRNFEHNSTTYMALIRCLDEARMIGEMWKSIQDMVRSTCVMGPSVLSEIVNILGKAKMVNKALSIFYQIKSRKCKPTANTYNSMILMLMQEGYYEKIHELYNEMCNEGNCFPDTVTYSALISAFGKLGRDISAIRLFDEMKENGLQPTAKIYTTLVSIYFKLGEVEKALGLVQEMKGKGCALTVYTYTELIKGLGRAGRVEDAYGLFMNMLKEGCKPDIVLINNLINVLGRAGRLEDALKLFNKMEALQCKPNVVTYNTVIKSLFESKAPASEASAWFEKMKANGVLPSPFTYSILIDGFCKTNRVEKAHLLLEEMEEKGFPPCPAAYCSLINGYGKAKRYEAANELFLELKEYCGCSSARVYAVMIKHFGKCGRLSDAVDLFNEMKKLRCKPDVYTYNALMSGMVRAGMIDDAYSLLRRMEEDGCVPDINSHNIILNGLAKSGGPKRAMEIFTKMQHSEIKPDAVSYNTILGCLSRAGMFEEAARLMKDMNAKGFEYDQITYSSILEAVGKVDEDHNPTLDGEQFTKLQEMVDWSFEDGEDEAKGVYIAKLKELKKSNWNAGMDSGQFKRRRHMILIVAAKHLNDVNGEERKPGKAAMDL</sequence>
<evidence type="ECO:0000313" key="4">
    <source>
        <dbReference type="EMBL" id="GAY62845.1"/>
    </source>
</evidence>
<dbReference type="FunFam" id="1.25.40.10:FF:000530">
    <property type="entry name" value="Pentatricopeptide repeat-containing protein At1g74850, chloroplastic"/>
    <property type="match status" value="1"/>
</dbReference>
<protein>
    <recommendedName>
        <fullName evidence="6">Pentacotripeptide-repeat region of PRORP domain-containing protein</fullName>
    </recommendedName>
</protein>
<feature type="repeat" description="PPR" evidence="3">
    <location>
        <begin position="546"/>
        <end position="580"/>
    </location>
</feature>
<feature type="repeat" description="PPR" evidence="3">
    <location>
        <begin position="476"/>
        <end position="510"/>
    </location>
</feature>
<dbReference type="EMBL" id="BDQV01000323">
    <property type="protein sequence ID" value="GAY62845.1"/>
    <property type="molecule type" value="Genomic_DNA"/>
</dbReference>
<dbReference type="SUPFAM" id="SSF81901">
    <property type="entry name" value="HCP-like"/>
    <property type="match status" value="2"/>
</dbReference>
<feature type="repeat" description="PPR" evidence="3">
    <location>
        <begin position="370"/>
        <end position="405"/>
    </location>
</feature>
<keyword evidence="5" id="KW-1185">Reference proteome</keyword>
<dbReference type="PROSITE" id="PS51375">
    <property type="entry name" value="PPR"/>
    <property type="match status" value="11"/>
</dbReference>
<accession>A0A2H5QF37</accession>
<name>A0A2H5QF37_CITUN</name>
<dbReference type="AlphaFoldDB" id="A0A2H5QF37"/>
<dbReference type="Proteomes" id="UP000236630">
    <property type="component" value="Unassembled WGS sequence"/>
</dbReference>
<evidence type="ECO:0000256" key="3">
    <source>
        <dbReference type="PROSITE-ProRule" id="PRU00708"/>
    </source>
</evidence>
<evidence type="ECO:0000256" key="1">
    <source>
        <dbReference type="ARBA" id="ARBA00007626"/>
    </source>
</evidence>
<dbReference type="Pfam" id="PF01535">
    <property type="entry name" value="PPR"/>
    <property type="match status" value="3"/>
</dbReference>
<dbReference type="PANTHER" id="PTHR47941">
    <property type="entry name" value="PENTATRICOPEPTIDE REPEAT-CONTAINING PROTEIN 3, MITOCHONDRIAL"/>
    <property type="match status" value="1"/>
</dbReference>
<feature type="repeat" description="PPR" evidence="3">
    <location>
        <begin position="230"/>
        <end position="264"/>
    </location>
</feature>
<dbReference type="InterPro" id="IPR011990">
    <property type="entry name" value="TPR-like_helical_dom_sf"/>
</dbReference>
<feature type="repeat" description="PPR" evidence="3">
    <location>
        <begin position="265"/>
        <end position="299"/>
    </location>
</feature>
<evidence type="ECO:0008006" key="6">
    <source>
        <dbReference type="Google" id="ProtNLM"/>
    </source>
</evidence>
<proteinExistence type="inferred from homology"/>
<comment type="similarity">
    <text evidence="1">Belongs to the PPR family. P subfamily.</text>
</comment>
<keyword evidence="2" id="KW-0677">Repeat</keyword>
<feature type="repeat" description="PPR" evidence="3">
    <location>
        <begin position="406"/>
        <end position="440"/>
    </location>
</feature>
<feature type="repeat" description="PPR" evidence="3">
    <location>
        <begin position="300"/>
        <end position="334"/>
    </location>
</feature>
<dbReference type="InterPro" id="IPR002885">
    <property type="entry name" value="PPR_rpt"/>
</dbReference>
<feature type="repeat" description="PPR" evidence="3">
    <location>
        <begin position="581"/>
        <end position="615"/>
    </location>
</feature>
<feature type="repeat" description="PPR" evidence="3">
    <location>
        <begin position="194"/>
        <end position="228"/>
    </location>
</feature>
<feature type="repeat" description="PPR" evidence="3">
    <location>
        <begin position="335"/>
        <end position="369"/>
    </location>
</feature>
<dbReference type="Gene3D" id="1.25.40.10">
    <property type="entry name" value="Tetratricopeptide repeat domain"/>
    <property type="match status" value="5"/>
</dbReference>
<evidence type="ECO:0000256" key="2">
    <source>
        <dbReference type="ARBA" id="ARBA00022737"/>
    </source>
</evidence>
<evidence type="ECO:0000313" key="5">
    <source>
        <dbReference type="Proteomes" id="UP000236630"/>
    </source>
</evidence>
<reference evidence="4 5" key="1">
    <citation type="journal article" date="2017" name="Front. Genet.">
        <title>Draft sequencing of the heterozygous diploid genome of Satsuma (Citrus unshiu Marc.) using a hybrid assembly approach.</title>
        <authorList>
            <person name="Shimizu T."/>
            <person name="Tanizawa Y."/>
            <person name="Mochizuki T."/>
            <person name="Nagasaki H."/>
            <person name="Yoshioka T."/>
            <person name="Toyoda A."/>
            <person name="Fujiyama A."/>
            <person name="Kaminuma E."/>
            <person name="Nakamura Y."/>
        </authorList>
    </citation>
    <scope>NUCLEOTIDE SEQUENCE [LARGE SCALE GENOMIC DNA]</scope>
    <source>
        <strain evidence="5">cv. Miyagawa wase</strain>
    </source>
</reference>
<dbReference type="Pfam" id="PF13041">
    <property type="entry name" value="PPR_2"/>
    <property type="match status" value="5"/>
</dbReference>
<feature type="repeat" description="PPR" evidence="3">
    <location>
        <begin position="511"/>
        <end position="545"/>
    </location>
</feature>
<dbReference type="Pfam" id="PF12854">
    <property type="entry name" value="PPR_1"/>
    <property type="match status" value="1"/>
</dbReference>
<dbReference type="NCBIfam" id="TIGR00756">
    <property type="entry name" value="PPR"/>
    <property type="match status" value="13"/>
</dbReference>